<dbReference type="SUPFAM" id="SSF52540">
    <property type="entry name" value="P-loop containing nucleoside triphosphate hydrolases"/>
    <property type="match status" value="1"/>
</dbReference>
<proteinExistence type="predicted"/>
<keyword evidence="1" id="KW-0418">Kinase</keyword>
<keyword evidence="1" id="KW-0808">Transferase</keyword>
<evidence type="ECO:0000313" key="1">
    <source>
        <dbReference type="EMBL" id="SFA80046.1"/>
    </source>
</evidence>
<dbReference type="GO" id="GO:0016301">
    <property type="term" value="F:kinase activity"/>
    <property type="evidence" value="ECO:0007669"/>
    <property type="project" value="UniProtKB-KW"/>
</dbReference>
<name>A0A1I0VWK3_9FIRM</name>
<dbReference type="Pfam" id="PF13189">
    <property type="entry name" value="Cytidylate_kin2"/>
    <property type="match status" value="1"/>
</dbReference>
<organism evidence="1 2">
    <name type="scientific">Acetitomaculum ruminis DSM 5522</name>
    <dbReference type="NCBI Taxonomy" id="1120918"/>
    <lineage>
        <taxon>Bacteria</taxon>
        <taxon>Bacillati</taxon>
        <taxon>Bacillota</taxon>
        <taxon>Clostridia</taxon>
        <taxon>Lachnospirales</taxon>
        <taxon>Lachnospiraceae</taxon>
        <taxon>Acetitomaculum</taxon>
    </lineage>
</organism>
<gene>
    <name evidence="1" type="ORF">SAMN05216249_102208</name>
</gene>
<accession>A0A1I0VWK3</accession>
<dbReference type="Proteomes" id="UP000198838">
    <property type="component" value="Unassembled WGS sequence"/>
</dbReference>
<dbReference type="Gene3D" id="3.40.50.300">
    <property type="entry name" value="P-loop containing nucleotide triphosphate hydrolases"/>
    <property type="match status" value="1"/>
</dbReference>
<evidence type="ECO:0000313" key="2">
    <source>
        <dbReference type="Proteomes" id="UP000198838"/>
    </source>
</evidence>
<dbReference type="EMBL" id="FOJY01000002">
    <property type="protein sequence ID" value="SFA80046.1"/>
    <property type="molecule type" value="Genomic_DNA"/>
</dbReference>
<reference evidence="1 2" key="1">
    <citation type="submission" date="2016-10" db="EMBL/GenBank/DDBJ databases">
        <authorList>
            <person name="de Groot N.N."/>
        </authorList>
    </citation>
    <scope>NUCLEOTIDE SEQUENCE [LARGE SCALE GENOMIC DNA]</scope>
    <source>
        <strain evidence="1 2">DSM 5522</strain>
    </source>
</reference>
<dbReference type="AlphaFoldDB" id="A0A1I0VWK3"/>
<protein>
    <submittedName>
        <fullName evidence="1">Cytidylate kinase</fullName>
    </submittedName>
</protein>
<dbReference type="STRING" id="1120918.SAMN05216249_102208"/>
<dbReference type="OrthoDB" id="9781180at2"/>
<dbReference type="InterPro" id="IPR027417">
    <property type="entry name" value="P-loop_NTPase"/>
</dbReference>
<keyword evidence="2" id="KW-1185">Reference proteome</keyword>
<dbReference type="RefSeq" id="WP_092870313.1">
    <property type="nucleotide sequence ID" value="NZ_FOJY01000002.1"/>
</dbReference>
<sequence>MDRLISITIGRNYGSKGREIGELLSKRLGFSFYDKELILMAAKESGVDVEYLDKADEKLINSFLDPYANNLSLRGSINDILFRSQEQIIQNIASKENCIIVGRMADYILRENPDCIKVFIYAPLEVRIETISQKYNLQKNQAKKLINSMDKQRGHHYKYFSNYKWDQIETKNVMLDSSLLGVEGAVDVLEKIVRLKQESFKNN</sequence>